<dbReference type="Pfam" id="PF00651">
    <property type="entry name" value="BTB"/>
    <property type="match status" value="2"/>
</dbReference>
<keyword evidence="7" id="KW-1185">Reference proteome</keyword>
<comment type="function">
    <text evidence="1">May act as a substrate-specific adapter of an E3 ubiquitin-protein ligase complex (CUL3-RBX1-BTB) which mediates the ubiquitination and subsequent proteasomal degradation of target proteins.</text>
</comment>
<dbReference type="InterPro" id="IPR011333">
    <property type="entry name" value="SKP1/BTB/POZ_sf"/>
</dbReference>
<dbReference type="Gene3D" id="3.30.710.10">
    <property type="entry name" value="Potassium Channel Kv1.1, Chain A"/>
    <property type="match status" value="2"/>
</dbReference>
<dbReference type="Pfam" id="PF00754">
    <property type="entry name" value="F5_F8_type_C"/>
    <property type="match status" value="1"/>
</dbReference>
<dbReference type="SMART" id="SM00875">
    <property type="entry name" value="BACK"/>
    <property type="match status" value="1"/>
</dbReference>
<evidence type="ECO:0000259" key="5">
    <source>
        <dbReference type="PROSITE" id="PS50097"/>
    </source>
</evidence>
<proteinExistence type="predicted"/>
<dbReference type="PROSITE" id="PS50097">
    <property type="entry name" value="BTB"/>
    <property type="match status" value="2"/>
</dbReference>
<dbReference type="PANTHER" id="PTHR47457:SF1">
    <property type="entry name" value="BTB DOMAIN-CONTAINING PROTEIN-RELATED"/>
    <property type="match status" value="1"/>
</dbReference>
<evidence type="ECO:0000256" key="2">
    <source>
        <dbReference type="ARBA" id="ARBA00004906"/>
    </source>
</evidence>
<dbReference type="CDD" id="cd18186">
    <property type="entry name" value="BTB_POZ_ZBTB_KLHL-like"/>
    <property type="match status" value="1"/>
</dbReference>
<name>A0ABD3IDM1_9MARC</name>
<reference evidence="6 7" key="1">
    <citation type="submission" date="2024-09" db="EMBL/GenBank/DDBJ databases">
        <title>Chromosome-scale assembly of Riccia sorocarpa.</title>
        <authorList>
            <person name="Paukszto L."/>
        </authorList>
    </citation>
    <scope>NUCLEOTIDE SEQUENCE [LARGE SCALE GENOMIC DNA]</scope>
    <source>
        <strain evidence="6">LP-2024</strain>
        <tissue evidence="6">Aerial parts of the thallus</tissue>
    </source>
</reference>
<dbReference type="InterPro" id="IPR008979">
    <property type="entry name" value="Galactose-bd-like_sf"/>
</dbReference>
<sequence length="884" mass="99817">MIFKWASWIYFSLVVVGLSFCFVGLVLWLTRAFMSGVFCVRVFPRGQRLQLTPVWTEFREFRFLLEVWRMMSTGGNVLVVPPFECSWLVGEEGRFPQPGKGCVTFEAMAENDVTVVFKEQAVGKHYRTDSGPSYTVVLGSHRNRRLKIEVDGRTVVDVARVVLQPAMFERYWINIYDGVVSVGKGDPGKGVLYQWVDSRPNNRIQYVGLSSWDKHVGYRNIQVLPPLQPAVAGVVCCESEGLGRFLESEELADVHFIVGSEERTVPAHWILLHVCCANFSHFCKAPGGVVRLPLVQYPVLQAMLQYVYTGISQLHQILERDLDKLEEVASDFGMEQLVSQCQKLRKEKERDSNEGSDKDSGSSKNKWMIRCMEKLETTGAFLSQLPIDRRKLIDLYENGTCSDVELYVDGIDEVVRAHRLILSAWSNPFVKMFTNGMRESKRDSVLIRDVPLEPFLAMIGFMYKGDIEVGREEDSGSILLSLLVLADRFGVQLLQQKCIEIILGLVSEDSACAVLVVAAPMPNCQALCDRCEELCAKHFDFCAAFHSCDFLQLDFTSFQRILQHLDLRVTSEEKVLGAVLMWAANCNGVSGWEDADALLKDTGKAEIFTDRGEELKCLLPLVRFPFMPVTVLRKLQDSILCKVIPTLKDLILEALDYLEKGSLSGTSQSSVAWSGRLVSFPKTVLRFTPRSCTYKELQYICDGDRNGVFYYIGTLYGQHPWMNPVLMKKIVVTASSPPSRYTDAKTVVSRNFQDVVAFQGTSFAGPCMEGGRISAWWKVDLGKNHQLICNYYTIRQDGSANFIRSWSFQGSSDGVNWTELSCHSNEQTISRPGQYASWPVRGASASIPFRFFRIFLNGPATDTSSPWNLCICYIELYGYLQTFE</sequence>
<dbReference type="EMBL" id="JBJQOH010000001">
    <property type="protein sequence ID" value="KAL3700362.1"/>
    <property type="molecule type" value="Genomic_DNA"/>
</dbReference>
<dbReference type="Gene3D" id="2.60.120.260">
    <property type="entry name" value="Galactose-binding domain-like"/>
    <property type="match status" value="1"/>
</dbReference>
<organism evidence="6 7">
    <name type="scientific">Riccia sorocarpa</name>
    <dbReference type="NCBI Taxonomy" id="122646"/>
    <lineage>
        <taxon>Eukaryota</taxon>
        <taxon>Viridiplantae</taxon>
        <taxon>Streptophyta</taxon>
        <taxon>Embryophyta</taxon>
        <taxon>Marchantiophyta</taxon>
        <taxon>Marchantiopsida</taxon>
        <taxon>Marchantiidae</taxon>
        <taxon>Marchantiales</taxon>
        <taxon>Ricciaceae</taxon>
        <taxon>Riccia</taxon>
    </lineage>
</organism>
<dbReference type="AlphaFoldDB" id="A0ABD3IDM1"/>
<comment type="caution">
    <text evidence="6">The sequence shown here is derived from an EMBL/GenBank/DDBJ whole genome shotgun (WGS) entry which is preliminary data.</text>
</comment>
<evidence type="ECO:0000256" key="1">
    <source>
        <dbReference type="ARBA" id="ARBA00002668"/>
    </source>
</evidence>
<accession>A0ABD3IDM1</accession>
<evidence type="ECO:0000256" key="3">
    <source>
        <dbReference type="SAM" id="MobiDB-lite"/>
    </source>
</evidence>
<dbReference type="SMART" id="SM00225">
    <property type="entry name" value="BTB"/>
    <property type="match status" value="2"/>
</dbReference>
<feature type="compositionally biased region" description="Basic and acidic residues" evidence="3">
    <location>
        <begin position="344"/>
        <end position="361"/>
    </location>
</feature>
<comment type="pathway">
    <text evidence="2">Protein modification; protein ubiquitination.</text>
</comment>
<dbReference type="PANTHER" id="PTHR47457">
    <property type="entry name" value="OS05G0345500 PROTEIN"/>
    <property type="match status" value="1"/>
</dbReference>
<dbReference type="InterPro" id="IPR022041">
    <property type="entry name" value="Methyltransf_FA"/>
</dbReference>
<dbReference type="SUPFAM" id="SSF49785">
    <property type="entry name" value="Galactose-binding domain-like"/>
    <property type="match status" value="1"/>
</dbReference>
<keyword evidence="4" id="KW-0472">Membrane</keyword>
<dbReference type="Proteomes" id="UP001633002">
    <property type="component" value="Unassembled WGS sequence"/>
</dbReference>
<feature type="region of interest" description="Disordered" evidence="3">
    <location>
        <begin position="344"/>
        <end position="364"/>
    </location>
</feature>
<feature type="domain" description="BTB" evidence="5">
    <location>
        <begin position="252"/>
        <end position="316"/>
    </location>
</feature>
<dbReference type="InterPro" id="IPR000210">
    <property type="entry name" value="BTB/POZ_dom"/>
</dbReference>
<dbReference type="Pfam" id="PF12248">
    <property type="entry name" value="Methyltransf_FA"/>
    <property type="match status" value="1"/>
</dbReference>
<keyword evidence="4" id="KW-0812">Transmembrane</keyword>
<keyword evidence="4" id="KW-1133">Transmembrane helix</keyword>
<protein>
    <recommendedName>
        <fullName evidence="5">BTB domain-containing protein</fullName>
    </recommendedName>
</protein>
<dbReference type="Gene3D" id="1.25.40.420">
    <property type="match status" value="1"/>
</dbReference>
<feature type="domain" description="BTB" evidence="5">
    <location>
        <begin position="402"/>
        <end position="471"/>
    </location>
</feature>
<evidence type="ECO:0000313" key="6">
    <source>
        <dbReference type="EMBL" id="KAL3700362.1"/>
    </source>
</evidence>
<evidence type="ECO:0000256" key="4">
    <source>
        <dbReference type="SAM" id="Phobius"/>
    </source>
</evidence>
<feature type="transmembrane region" description="Helical" evidence="4">
    <location>
        <begin position="7"/>
        <end position="29"/>
    </location>
</feature>
<dbReference type="Pfam" id="PF07707">
    <property type="entry name" value="BACK"/>
    <property type="match status" value="1"/>
</dbReference>
<gene>
    <name evidence="6" type="ORF">R1sor_018384</name>
</gene>
<dbReference type="InterPro" id="IPR011705">
    <property type="entry name" value="BACK"/>
</dbReference>
<dbReference type="InterPro" id="IPR000421">
    <property type="entry name" value="FA58C"/>
</dbReference>
<evidence type="ECO:0000313" key="7">
    <source>
        <dbReference type="Proteomes" id="UP001633002"/>
    </source>
</evidence>
<dbReference type="SUPFAM" id="SSF54695">
    <property type="entry name" value="POZ domain"/>
    <property type="match status" value="2"/>
</dbReference>